<name>A0A6A4GA44_9AGAR</name>
<dbReference type="Pfam" id="PF13445">
    <property type="entry name" value="zf-RING_UBOX"/>
    <property type="match status" value="1"/>
</dbReference>
<dbReference type="PROSITE" id="PS00518">
    <property type="entry name" value="ZF_RING_1"/>
    <property type="match status" value="1"/>
</dbReference>
<dbReference type="PROSITE" id="PS50089">
    <property type="entry name" value="ZF_RING_2"/>
    <property type="match status" value="1"/>
</dbReference>
<keyword evidence="3" id="KW-0862">Zinc</keyword>
<protein>
    <recommendedName>
        <fullName evidence="5">RING-type domain-containing protein</fullName>
    </recommendedName>
</protein>
<dbReference type="GO" id="GO:0008270">
    <property type="term" value="F:zinc ion binding"/>
    <property type="evidence" value="ECO:0007669"/>
    <property type="project" value="UniProtKB-KW"/>
</dbReference>
<keyword evidence="1" id="KW-0479">Metal-binding</keyword>
<dbReference type="InterPro" id="IPR001841">
    <property type="entry name" value="Znf_RING"/>
</dbReference>
<evidence type="ECO:0000313" key="6">
    <source>
        <dbReference type="EMBL" id="KAE9382341.1"/>
    </source>
</evidence>
<dbReference type="EMBL" id="ML771731">
    <property type="protein sequence ID" value="KAE9382341.1"/>
    <property type="molecule type" value="Genomic_DNA"/>
</dbReference>
<evidence type="ECO:0000313" key="7">
    <source>
        <dbReference type="Proteomes" id="UP000799118"/>
    </source>
</evidence>
<organism evidence="6 7">
    <name type="scientific">Gymnopus androsaceus JB14</name>
    <dbReference type="NCBI Taxonomy" id="1447944"/>
    <lineage>
        <taxon>Eukaryota</taxon>
        <taxon>Fungi</taxon>
        <taxon>Dikarya</taxon>
        <taxon>Basidiomycota</taxon>
        <taxon>Agaricomycotina</taxon>
        <taxon>Agaricomycetes</taxon>
        <taxon>Agaricomycetidae</taxon>
        <taxon>Agaricales</taxon>
        <taxon>Marasmiineae</taxon>
        <taxon>Omphalotaceae</taxon>
        <taxon>Gymnopus</taxon>
    </lineage>
</organism>
<dbReference type="SUPFAM" id="SSF57850">
    <property type="entry name" value="RING/U-box"/>
    <property type="match status" value="1"/>
</dbReference>
<dbReference type="InterPro" id="IPR017907">
    <property type="entry name" value="Znf_RING_CS"/>
</dbReference>
<reference evidence="6" key="1">
    <citation type="journal article" date="2019" name="Environ. Microbiol.">
        <title>Fungal ecological strategies reflected in gene transcription - a case study of two litter decomposers.</title>
        <authorList>
            <person name="Barbi F."/>
            <person name="Kohler A."/>
            <person name="Barry K."/>
            <person name="Baskaran P."/>
            <person name="Daum C."/>
            <person name="Fauchery L."/>
            <person name="Ihrmark K."/>
            <person name="Kuo A."/>
            <person name="LaButti K."/>
            <person name="Lipzen A."/>
            <person name="Morin E."/>
            <person name="Grigoriev I.V."/>
            <person name="Henrissat B."/>
            <person name="Lindahl B."/>
            <person name="Martin F."/>
        </authorList>
    </citation>
    <scope>NUCLEOTIDE SEQUENCE</scope>
    <source>
        <strain evidence="6">JB14</strain>
    </source>
</reference>
<keyword evidence="7" id="KW-1185">Reference proteome</keyword>
<evidence type="ECO:0000256" key="2">
    <source>
        <dbReference type="ARBA" id="ARBA00022771"/>
    </source>
</evidence>
<dbReference type="InterPro" id="IPR013083">
    <property type="entry name" value="Znf_RING/FYVE/PHD"/>
</dbReference>
<feature type="domain" description="RING-type" evidence="5">
    <location>
        <begin position="29"/>
        <end position="74"/>
    </location>
</feature>
<dbReference type="Gene3D" id="3.30.40.10">
    <property type="entry name" value="Zinc/RING finger domain, C3HC4 (zinc finger)"/>
    <property type="match status" value="1"/>
</dbReference>
<dbReference type="Proteomes" id="UP000799118">
    <property type="component" value="Unassembled WGS sequence"/>
</dbReference>
<sequence>MSQDACELLHKTQNELSNLYKVQAERFNCGICAFTLRSPHALGCGHIYCEGCLAEFFDYHRKKGTRTVFCPTCQAEIGCEPPAALHLMKHNIELIVEEGGLNAEDIFVEQGKSLDWKTVAPRRRLQSSVRP</sequence>
<dbReference type="OrthoDB" id="2958916at2759"/>
<evidence type="ECO:0000256" key="1">
    <source>
        <dbReference type="ARBA" id="ARBA00022723"/>
    </source>
</evidence>
<keyword evidence="2 4" id="KW-0863">Zinc-finger</keyword>
<accession>A0A6A4GA44</accession>
<evidence type="ECO:0000256" key="3">
    <source>
        <dbReference type="ARBA" id="ARBA00022833"/>
    </source>
</evidence>
<dbReference type="AlphaFoldDB" id="A0A6A4GA44"/>
<dbReference type="InterPro" id="IPR027370">
    <property type="entry name" value="Znf-RING_euk"/>
</dbReference>
<gene>
    <name evidence="6" type="ORF">BT96DRAFT_1010831</name>
</gene>
<evidence type="ECO:0000256" key="4">
    <source>
        <dbReference type="PROSITE-ProRule" id="PRU00175"/>
    </source>
</evidence>
<evidence type="ECO:0000259" key="5">
    <source>
        <dbReference type="PROSITE" id="PS50089"/>
    </source>
</evidence>
<dbReference type="SMART" id="SM00184">
    <property type="entry name" value="RING"/>
    <property type="match status" value="1"/>
</dbReference>
<proteinExistence type="predicted"/>